<dbReference type="RefSeq" id="WP_115542215.1">
    <property type="nucleotide sequence ID" value="NZ_NXLQ01000001.1"/>
</dbReference>
<evidence type="ECO:0000259" key="6">
    <source>
        <dbReference type="PROSITE" id="PS51935"/>
    </source>
</evidence>
<sequence>MWKVVFIWFVLFYFISVNLQATTQSLAKDSTISNIAYSIQVGSFQKLENAGKLADSLNKNGLDAFFFKENGMYKVRFGNYKSSNEAKDMALKFQKQHLIDKFFIINPTSYSMNQQVSQKDKAKNTRYNLSKRAHEYLGVPYKWGGESSSGFDCSGLVRAVYKLNGMSLPRTSRDQFNTGSFVLKSNLQIGDLVFFTTNNGQAVNHVGIYIGNGKFIHAPGKGKKVVIANLDSSYWKKVYRGARKYI</sequence>
<dbReference type="Gene3D" id="3.90.1720.10">
    <property type="entry name" value="endopeptidase domain like (from Nostoc punctiforme)"/>
    <property type="match status" value="1"/>
</dbReference>
<feature type="domain" description="SPOR" evidence="5">
    <location>
        <begin position="31"/>
        <end position="107"/>
    </location>
</feature>
<dbReference type="GO" id="GO:0006508">
    <property type="term" value="P:proteolysis"/>
    <property type="evidence" value="ECO:0007669"/>
    <property type="project" value="UniProtKB-KW"/>
</dbReference>
<dbReference type="SUPFAM" id="SSF110997">
    <property type="entry name" value="Sporulation related repeat"/>
    <property type="match status" value="1"/>
</dbReference>
<keyword evidence="3 7" id="KW-0378">Hydrolase</keyword>
<reference evidence="7 8" key="1">
    <citation type="submission" date="2018-04" db="EMBL/GenBank/DDBJ databases">
        <title>Novel Campyloabacter and Helicobacter Species and Strains.</title>
        <authorList>
            <person name="Mannion A.J."/>
            <person name="Shen Z."/>
            <person name="Fox J.G."/>
        </authorList>
    </citation>
    <scope>NUCLEOTIDE SEQUENCE [LARGE SCALE GENOMIC DNA]</scope>
    <source>
        <strain evidence="7 8">MIT 17-337</strain>
    </source>
</reference>
<dbReference type="SUPFAM" id="SSF54001">
    <property type="entry name" value="Cysteine proteinases"/>
    <property type="match status" value="1"/>
</dbReference>
<comment type="caution">
    <text evidence="7">The sequence shown here is derived from an EMBL/GenBank/DDBJ whole genome shotgun (WGS) entry which is preliminary data.</text>
</comment>
<proteinExistence type="inferred from homology"/>
<dbReference type="InterPro" id="IPR007730">
    <property type="entry name" value="SPOR-like_dom"/>
</dbReference>
<dbReference type="PROSITE" id="PS51724">
    <property type="entry name" value="SPOR"/>
    <property type="match status" value="1"/>
</dbReference>
<dbReference type="Proteomes" id="UP000256379">
    <property type="component" value="Unassembled WGS sequence"/>
</dbReference>
<dbReference type="Pfam" id="PF00877">
    <property type="entry name" value="NLPC_P60"/>
    <property type="match status" value="1"/>
</dbReference>
<evidence type="ECO:0000313" key="7">
    <source>
        <dbReference type="EMBL" id="RDU67688.1"/>
    </source>
</evidence>
<dbReference type="PANTHER" id="PTHR47053:SF1">
    <property type="entry name" value="MUREIN DD-ENDOPEPTIDASE MEPH-RELATED"/>
    <property type="match status" value="1"/>
</dbReference>
<protein>
    <submittedName>
        <fullName evidence="7">Hydrolase</fullName>
    </submittedName>
</protein>
<dbReference type="OrthoDB" id="9807055at2"/>
<evidence type="ECO:0000259" key="5">
    <source>
        <dbReference type="PROSITE" id="PS51724"/>
    </source>
</evidence>
<feature type="domain" description="NlpC/P60" evidence="6">
    <location>
        <begin position="123"/>
        <end position="246"/>
    </location>
</feature>
<dbReference type="AlphaFoldDB" id="A0A3D8IQX0"/>
<evidence type="ECO:0000256" key="3">
    <source>
        <dbReference type="ARBA" id="ARBA00022801"/>
    </source>
</evidence>
<organism evidence="7 8">
    <name type="scientific">Helicobacter didelphidarum</name>
    <dbReference type="NCBI Taxonomy" id="2040648"/>
    <lineage>
        <taxon>Bacteria</taxon>
        <taxon>Pseudomonadati</taxon>
        <taxon>Campylobacterota</taxon>
        <taxon>Epsilonproteobacteria</taxon>
        <taxon>Campylobacterales</taxon>
        <taxon>Helicobacteraceae</taxon>
        <taxon>Helicobacter</taxon>
    </lineage>
</organism>
<gene>
    <name evidence="7" type="ORF">CQA53_01430</name>
</gene>
<dbReference type="GO" id="GO:0008234">
    <property type="term" value="F:cysteine-type peptidase activity"/>
    <property type="evidence" value="ECO:0007669"/>
    <property type="project" value="UniProtKB-KW"/>
</dbReference>
<name>A0A3D8IQX0_9HELI</name>
<dbReference type="Pfam" id="PF05036">
    <property type="entry name" value="SPOR"/>
    <property type="match status" value="1"/>
</dbReference>
<dbReference type="EMBL" id="NXLQ01000001">
    <property type="protein sequence ID" value="RDU67688.1"/>
    <property type="molecule type" value="Genomic_DNA"/>
</dbReference>
<dbReference type="PROSITE" id="PS51935">
    <property type="entry name" value="NLPC_P60"/>
    <property type="match status" value="1"/>
</dbReference>
<evidence type="ECO:0000256" key="1">
    <source>
        <dbReference type="ARBA" id="ARBA00007074"/>
    </source>
</evidence>
<evidence type="ECO:0000313" key="8">
    <source>
        <dbReference type="Proteomes" id="UP000256379"/>
    </source>
</evidence>
<keyword evidence="8" id="KW-1185">Reference proteome</keyword>
<evidence type="ECO:0000256" key="4">
    <source>
        <dbReference type="ARBA" id="ARBA00022807"/>
    </source>
</evidence>
<dbReference type="InterPro" id="IPR051202">
    <property type="entry name" value="Peptidase_C40"/>
</dbReference>
<keyword evidence="2" id="KW-0645">Protease</keyword>
<comment type="similarity">
    <text evidence="1">Belongs to the peptidase C40 family.</text>
</comment>
<keyword evidence="4" id="KW-0788">Thiol protease</keyword>
<dbReference type="GO" id="GO:0042834">
    <property type="term" value="F:peptidoglycan binding"/>
    <property type="evidence" value="ECO:0007669"/>
    <property type="project" value="InterPro"/>
</dbReference>
<evidence type="ECO:0000256" key="2">
    <source>
        <dbReference type="ARBA" id="ARBA00022670"/>
    </source>
</evidence>
<dbReference type="PANTHER" id="PTHR47053">
    <property type="entry name" value="MUREIN DD-ENDOPEPTIDASE MEPH-RELATED"/>
    <property type="match status" value="1"/>
</dbReference>
<dbReference type="Gene3D" id="3.30.70.1070">
    <property type="entry name" value="Sporulation related repeat"/>
    <property type="match status" value="1"/>
</dbReference>
<accession>A0A3D8IQX0</accession>
<dbReference type="InterPro" id="IPR038765">
    <property type="entry name" value="Papain-like_cys_pep_sf"/>
</dbReference>
<dbReference type="InterPro" id="IPR000064">
    <property type="entry name" value="NLP_P60_dom"/>
</dbReference>
<dbReference type="InterPro" id="IPR036680">
    <property type="entry name" value="SPOR-like_sf"/>
</dbReference>